<dbReference type="Gene3D" id="2.40.30.170">
    <property type="match status" value="1"/>
</dbReference>
<gene>
    <name evidence="6" type="ORF">BXY66_1610</name>
</gene>
<evidence type="ECO:0000259" key="4">
    <source>
        <dbReference type="Pfam" id="PF25881"/>
    </source>
</evidence>
<name>A0A4R1NP05_9RHOB</name>
<sequence length="418" mass="43968">MQLLTAILSFGTALFLSNQVTAQENDAPPRPAKVHVVTAQESVLSRSYPAVAFPSREVALSFRVGGRVVDLPIRASQAVKAGDLIAQLDTRDFEADVSQLEARLDEAEAQLQILKTGARPEEIAALKAAVQAASVQLEQARDEYERTKQLVERGVVAATVVEQQEAAVRVAEAELVSRNEQLTIGLIGGRPEEVLAAEAGIRGLKAQLQAARDTLSDATLRAPFDGVIARRSIEAFSNVQAGADIALLQNIKTLEVGFDLPGADIVAMANKGFDLFENAVTFDALPDLELPADLVEFATQADTATQTYRGRLLVTLPDGAVVLPGMVARVHIRGSSYEAAVVSVPQSALAAAPDGSTFVWKVDANSNAVTSAPVTVSDVTESGTIVTSGLSAGDVVVSAGIGDLQDGTIIRPIQKVGE</sequence>
<proteinExistence type="inferred from homology"/>
<accession>A0A4R1NP05</accession>
<reference evidence="6 7" key="1">
    <citation type="submission" date="2019-03" db="EMBL/GenBank/DDBJ databases">
        <title>Genomic Encyclopedia of Archaeal and Bacterial Type Strains, Phase II (KMG-II): from individual species to whole genera.</title>
        <authorList>
            <person name="Goeker M."/>
        </authorList>
    </citation>
    <scope>NUCLEOTIDE SEQUENCE [LARGE SCALE GENOMIC DNA]</scope>
    <source>
        <strain evidence="6 7">DSM 26433</strain>
    </source>
</reference>
<dbReference type="Gene3D" id="2.40.420.20">
    <property type="match status" value="1"/>
</dbReference>
<dbReference type="PANTHER" id="PTHR30469">
    <property type="entry name" value="MULTIDRUG RESISTANCE PROTEIN MDTA"/>
    <property type="match status" value="1"/>
</dbReference>
<dbReference type="InterPro" id="IPR058627">
    <property type="entry name" value="MdtA-like_C"/>
</dbReference>
<feature type="chain" id="PRO_5021004787" evidence="3">
    <location>
        <begin position="23"/>
        <end position="418"/>
    </location>
</feature>
<dbReference type="NCBIfam" id="TIGR01730">
    <property type="entry name" value="RND_mfp"/>
    <property type="match status" value="1"/>
</dbReference>
<dbReference type="Gene3D" id="2.40.50.100">
    <property type="match status" value="2"/>
</dbReference>
<dbReference type="AlphaFoldDB" id="A0A4R1NP05"/>
<evidence type="ECO:0000313" key="6">
    <source>
        <dbReference type="EMBL" id="TCL09559.1"/>
    </source>
</evidence>
<dbReference type="InterPro" id="IPR006143">
    <property type="entry name" value="RND_pump_MFP"/>
</dbReference>
<dbReference type="RefSeq" id="WP_132859589.1">
    <property type="nucleotide sequence ID" value="NZ_SMGR01000001.1"/>
</dbReference>
<dbReference type="GO" id="GO:1990281">
    <property type="term" value="C:efflux pump complex"/>
    <property type="evidence" value="ECO:0007669"/>
    <property type="project" value="TreeGrafter"/>
</dbReference>
<dbReference type="Gene3D" id="1.10.287.470">
    <property type="entry name" value="Helix hairpin bin"/>
    <property type="match status" value="2"/>
</dbReference>
<keyword evidence="3" id="KW-0732">Signal</keyword>
<dbReference type="SUPFAM" id="SSF111369">
    <property type="entry name" value="HlyD-like secretion proteins"/>
    <property type="match status" value="3"/>
</dbReference>
<dbReference type="Proteomes" id="UP000295673">
    <property type="component" value="Unassembled WGS sequence"/>
</dbReference>
<dbReference type="Pfam" id="PF25881">
    <property type="entry name" value="HH_YBHG"/>
    <property type="match status" value="1"/>
</dbReference>
<keyword evidence="2" id="KW-0175">Coiled coil</keyword>
<dbReference type="GO" id="GO:0015562">
    <property type="term" value="F:efflux transmembrane transporter activity"/>
    <property type="evidence" value="ECO:0007669"/>
    <property type="project" value="TreeGrafter"/>
</dbReference>
<keyword evidence="7" id="KW-1185">Reference proteome</keyword>
<dbReference type="InterPro" id="IPR059052">
    <property type="entry name" value="HH_YbhG-like"/>
</dbReference>
<dbReference type="EMBL" id="SMGR01000001">
    <property type="protein sequence ID" value="TCL09559.1"/>
    <property type="molecule type" value="Genomic_DNA"/>
</dbReference>
<feature type="coiled-coil region" evidence="2">
    <location>
        <begin position="90"/>
        <end position="221"/>
    </location>
</feature>
<comment type="caution">
    <text evidence="6">The sequence shown here is derived from an EMBL/GenBank/DDBJ whole genome shotgun (WGS) entry which is preliminary data.</text>
</comment>
<feature type="signal peptide" evidence="3">
    <location>
        <begin position="1"/>
        <end position="22"/>
    </location>
</feature>
<evidence type="ECO:0000256" key="1">
    <source>
        <dbReference type="ARBA" id="ARBA00009477"/>
    </source>
</evidence>
<dbReference type="OrthoDB" id="9813967at2"/>
<protein>
    <submittedName>
        <fullName evidence="6">RND family efflux transporter MFP subunit</fullName>
    </submittedName>
</protein>
<feature type="domain" description="YbhG-like alpha-helical hairpin" evidence="4">
    <location>
        <begin position="88"/>
        <end position="212"/>
    </location>
</feature>
<evidence type="ECO:0000256" key="3">
    <source>
        <dbReference type="SAM" id="SignalP"/>
    </source>
</evidence>
<dbReference type="Pfam" id="PF25967">
    <property type="entry name" value="RND-MFP_C"/>
    <property type="match status" value="1"/>
</dbReference>
<evidence type="ECO:0000313" key="7">
    <source>
        <dbReference type="Proteomes" id="UP000295673"/>
    </source>
</evidence>
<comment type="similarity">
    <text evidence="1">Belongs to the membrane fusion protein (MFP) (TC 8.A.1) family.</text>
</comment>
<feature type="domain" description="Multidrug resistance protein MdtA-like C-terminal permuted SH3" evidence="5">
    <location>
        <begin position="341"/>
        <end position="401"/>
    </location>
</feature>
<evidence type="ECO:0000256" key="2">
    <source>
        <dbReference type="SAM" id="Coils"/>
    </source>
</evidence>
<evidence type="ECO:0000259" key="5">
    <source>
        <dbReference type="Pfam" id="PF25967"/>
    </source>
</evidence>
<dbReference type="PANTHER" id="PTHR30469:SF20">
    <property type="entry name" value="EFFLUX RND TRANSPORTER PERIPLASMIC ADAPTOR SUBUNIT"/>
    <property type="match status" value="1"/>
</dbReference>
<organism evidence="6 7">
    <name type="scientific">Shimia isoporae</name>
    <dbReference type="NCBI Taxonomy" id="647720"/>
    <lineage>
        <taxon>Bacteria</taxon>
        <taxon>Pseudomonadati</taxon>
        <taxon>Pseudomonadota</taxon>
        <taxon>Alphaproteobacteria</taxon>
        <taxon>Rhodobacterales</taxon>
        <taxon>Roseobacteraceae</taxon>
    </lineage>
</organism>